<dbReference type="GO" id="GO:0045292">
    <property type="term" value="P:mRNA cis splicing, via spliceosome"/>
    <property type="evidence" value="ECO:0007669"/>
    <property type="project" value="TreeGrafter"/>
</dbReference>
<dbReference type="AlphaFoldDB" id="A0A2N3N7C0"/>
<feature type="region of interest" description="Disordered" evidence="3">
    <location>
        <begin position="1"/>
        <end position="45"/>
    </location>
</feature>
<evidence type="ECO:0000313" key="7">
    <source>
        <dbReference type="Proteomes" id="UP000233524"/>
    </source>
</evidence>
<comment type="caution">
    <text evidence="6">The sequence shown here is derived from an EMBL/GenBank/DDBJ whole genome shotgun (WGS) entry which is preliminary data.</text>
</comment>
<dbReference type="GO" id="GO:0005681">
    <property type="term" value="C:spliceosomal complex"/>
    <property type="evidence" value="ECO:0007669"/>
    <property type="project" value="TreeGrafter"/>
</dbReference>
<organism evidence="6 7">
    <name type="scientific">Lomentospora prolificans</name>
    <dbReference type="NCBI Taxonomy" id="41688"/>
    <lineage>
        <taxon>Eukaryota</taxon>
        <taxon>Fungi</taxon>
        <taxon>Dikarya</taxon>
        <taxon>Ascomycota</taxon>
        <taxon>Pezizomycotina</taxon>
        <taxon>Sordariomycetes</taxon>
        <taxon>Hypocreomycetidae</taxon>
        <taxon>Microascales</taxon>
        <taxon>Microascaceae</taxon>
        <taxon>Lomentospora</taxon>
    </lineage>
</organism>
<comment type="similarity">
    <text evidence="1">Belongs to the CACTIN family.</text>
</comment>
<dbReference type="GO" id="GO:0005737">
    <property type="term" value="C:cytoplasm"/>
    <property type="evidence" value="ECO:0007669"/>
    <property type="project" value="TreeGrafter"/>
</dbReference>
<evidence type="ECO:0000259" key="4">
    <source>
        <dbReference type="Pfam" id="PF09732"/>
    </source>
</evidence>
<dbReference type="Pfam" id="PF10312">
    <property type="entry name" value="Cactin_mid"/>
    <property type="match status" value="1"/>
</dbReference>
<protein>
    <recommendedName>
        <fullName evidence="2">Splicing factor Cactin</fullName>
    </recommendedName>
</protein>
<evidence type="ECO:0000256" key="2">
    <source>
        <dbReference type="ARBA" id="ARBA00034534"/>
    </source>
</evidence>
<dbReference type="InterPro" id="IPR019134">
    <property type="entry name" value="Cactin_C"/>
</dbReference>
<dbReference type="PANTHER" id="PTHR21737:SF4">
    <property type="entry name" value="SPLICING FACTOR CACTIN"/>
    <property type="match status" value="1"/>
</dbReference>
<feature type="compositionally biased region" description="Polar residues" evidence="3">
    <location>
        <begin position="290"/>
        <end position="300"/>
    </location>
</feature>
<dbReference type="Pfam" id="PF09732">
    <property type="entry name" value="CactinC_cactus"/>
    <property type="match status" value="1"/>
</dbReference>
<reference evidence="6 7" key="1">
    <citation type="journal article" date="2017" name="G3 (Bethesda)">
        <title>First Draft Genome Sequence of the Pathogenic Fungus Lomentospora prolificans (Formerly Scedosporium prolificans).</title>
        <authorList>
            <person name="Luo R."/>
            <person name="Zimin A."/>
            <person name="Workman R."/>
            <person name="Fan Y."/>
            <person name="Pertea G."/>
            <person name="Grossman N."/>
            <person name="Wear M.P."/>
            <person name="Jia B."/>
            <person name="Miller H."/>
            <person name="Casadevall A."/>
            <person name="Timp W."/>
            <person name="Zhang S.X."/>
            <person name="Salzberg S.L."/>
        </authorList>
    </citation>
    <scope>NUCLEOTIDE SEQUENCE [LARGE SCALE GENOMIC DNA]</scope>
    <source>
        <strain evidence="6 7">JHH-5317</strain>
    </source>
</reference>
<evidence type="ECO:0000256" key="3">
    <source>
        <dbReference type="SAM" id="MobiDB-lite"/>
    </source>
</evidence>
<proteinExistence type="inferred from homology"/>
<dbReference type="STRING" id="41688.A0A2N3N7C0"/>
<feature type="compositionally biased region" description="Polar residues" evidence="3">
    <location>
        <begin position="32"/>
        <end position="45"/>
    </location>
</feature>
<dbReference type="VEuPathDB" id="FungiDB:jhhlp_005279"/>
<accession>A0A2N3N7C0</accession>
<keyword evidence="7" id="KW-1185">Reference proteome</keyword>
<dbReference type="EMBL" id="NLAX01000697">
    <property type="protein sequence ID" value="PKS08335.1"/>
    <property type="molecule type" value="Genomic_DNA"/>
</dbReference>
<sequence length="500" mass="57888">MDPGRRARLQGKDYTRELSSPRFDPFTRVSKPKNNTPAQTQSNAKYLTQDEQSEQFVADEDKFVLKQSKKKADIRVREDRATPIDLLAFNLRYIDTDRDVFDDNDADIEIDVPTPEQLIDSLNAQQLKELDDEITHYHTLETNQRNREYWRSLKTIARHRRDQLLSQGKDDRAIASVTDNIDKILSPKTYEQLEALEDQIKAKLNSDEDIDTDYWEQLLKRLKVWKARAQAKKIYQDIKAARVEQLKKTNPDKATWLENSDGTVLAKVKLEASSQTPAAKKPEAKAFSKPPSQLAAQGSSAAPPGTARFTQAPNEDFSQTTKALFEREVAKGFSENEEIFTAEESVPGASAPKWAGKHRPRKPRYFNRVQMGYEWNKYNQTHYDHDNPPPKVVQGYKFNIFYPDLIDKTKAPTYKIIREHGRRRGESFTPAGEADTCLIRFIAGPPYEDIAFRIVDREWDYSAKRDRGFRSTFDKVFMPLLGDHLPSRIWRRAILMRYHL</sequence>
<dbReference type="InterPro" id="IPR018816">
    <property type="entry name" value="Cactin_central"/>
</dbReference>
<feature type="region of interest" description="Disordered" evidence="3">
    <location>
        <begin position="274"/>
        <end position="312"/>
    </location>
</feature>
<evidence type="ECO:0000259" key="5">
    <source>
        <dbReference type="Pfam" id="PF10312"/>
    </source>
</evidence>
<evidence type="ECO:0000313" key="6">
    <source>
        <dbReference type="EMBL" id="PKS08335.1"/>
    </source>
</evidence>
<name>A0A2N3N7C0_9PEZI</name>
<feature type="domain" description="Splicing factor cactin central" evidence="5">
    <location>
        <begin position="48"/>
        <end position="234"/>
    </location>
</feature>
<dbReference type="PANTHER" id="PTHR21737">
    <property type="entry name" value="POLYGLUTAMINE BINDING PROTEIN 1/MARVEL MEMBRANE-ASSOCIATING DOMAIN CONTAINING 3"/>
    <property type="match status" value="1"/>
</dbReference>
<dbReference type="InParanoid" id="A0A2N3N7C0"/>
<dbReference type="SMART" id="SM01050">
    <property type="entry name" value="CactinC_cactus"/>
    <property type="match status" value="1"/>
</dbReference>
<feature type="domain" description="Splicing factor Cactin C-terminal" evidence="4">
    <location>
        <begin position="354"/>
        <end position="479"/>
    </location>
</feature>
<dbReference type="Proteomes" id="UP000233524">
    <property type="component" value="Unassembled WGS sequence"/>
</dbReference>
<evidence type="ECO:0000256" key="1">
    <source>
        <dbReference type="ARBA" id="ARBA00006895"/>
    </source>
</evidence>
<gene>
    <name evidence="6" type="ORF">jhhlp_005279</name>
</gene>
<dbReference type="OrthoDB" id="265955at2759"/>